<evidence type="ECO:0000256" key="1">
    <source>
        <dbReference type="SAM" id="Coils"/>
    </source>
</evidence>
<organism evidence="3 4">
    <name type="scientific">Cercospora kikuchii</name>
    <dbReference type="NCBI Taxonomy" id="84275"/>
    <lineage>
        <taxon>Eukaryota</taxon>
        <taxon>Fungi</taxon>
        <taxon>Dikarya</taxon>
        <taxon>Ascomycota</taxon>
        <taxon>Pezizomycotina</taxon>
        <taxon>Dothideomycetes</taxon>
        <taxon>Dothideomycetidae</taxon>
        <taxon>Mycosphaerellales</taxon>
        <taxon>Mycosphaerellaceae</taxon>
        <taxon>Cercospora</taxon>
    </lineage>
</organism>
<feature type="compositionally biased region" description="Polar residues" evidence="2">
    <location>
        <begin position="28"/>
        <end position="37"/>
    </location>
</feature>
<sequence>MVNSHATPSEQQTQYITDGDGNVVEVQVQDSNTTTKPSSGKGKRSSRAKNNPDVRNVRRLGNAEALEKEASRRWIEYGFLVDDFDSKTKISRSWFTTSQAHKSLREAERARLRKEIPRLGAELEKCREEMEQMNEADRDWEVKYGTRCEQGEWDAVKLEKYRGYLRMDHDEVPDLREGGEEGE</sequence>
<protein>
    <submittedName>
        <fullName evidence="3">Uncharacterized protein</fullName>
    </submittedName>
</protein>
<dbReference type="GeneID" id="68289838"/>
<dbReference type="RefSeq" id="XP_044655430.1">
    <property type="nucleotide sequence ID" value="XM_044799495.1"/>
</dbReference>
<evidence type="ECO:0000313" key="3">
    <source>
        <dbReference type="EMBL" id="GIZ40943.1"/>
    </source>
</evidence>
<feature type="region of interest" description="Disordered" evidence="2">
    <location>
        <begin position="1"/>
        <end position="62"/>
    </location>
</feature>
<dbReference type="Proteomes" id="UP000825890">
    <property type="component" value="Unassembled WGS sequence"/>
</dbReference>
<dbReference type="EMBL" id="BOLY01000002">
    <property type="protein sequence ID" value="GIZ40943.1"/>
    <property type="molecule type" value="Genomic_DNA"/>
</dbReference>
<feature type="coiled-coil region" evidence="1">
    <location>
        <begin position="109"/>
        <end position="143"/>
    </location>
</feature>
<proteinExistence type="predicted"/>
<evidence type="ECO:0000256" key="2">
    <source>
        <dbReference type="SAM" id="MobiDB-lite"/>
    </source>
</evidence>
<keyword evidence="4" id="KW-1185">Reference proteome</keyword>
<keyword evidence="1" id="KW-0175">Coiled coil</keyword>
<reference evidence="3 4" key="1">
    <citation type="submission" date="2021-01" db="EMBL/GenBank/DDBJ databases">
        <title>Cercospora kikuchii MAFF 305040 whole genome shotgun sequence.</title>
        <authorList>
            <person name="Kashiwa T."/>
            <person name="Suzuki T."/>
        </authorList>
    </citation>
    <scope>NUCLEOTIDE SEQUENCE [LARGE SCALE GENOMIC DNA]</scope>
    <source>
        <strain evidence="3 4">MAFF 305040</strain>
    </source>
</reference>
<dbReference type="AlphaFoldDB" id="A0A9P3CDT3"/>
<name>A0A9P3CDT3_9PEZI</name>
<comment type="caution">
    <text evidence="3">The sequence shown here is derived from an EMBL/GenBank/DDBJ whole genome shotgun (WGS) entry which is preliminary data.</text>
</comment>
<evidence type="ECO:0000313" key="4">
    <source>
        <dbReference type="Proteomes" id="UP000825890"/>
    </source>
</evidence>
<gene>
    <name evidence="3" type="ORF">CKM354_000426300</name>
</gene>
<accession>A0A9P3CDT3</accession>
<dbReference type="OrthoDB" id="3646062at2759"/>
<feature type="compositionally biased region" description="Polar residues" evidence="2">
    <location>
        <begin position="1"/>
        <end position="16"/>
    </location>
</feature>